<dbReference type="AlphaFoldDB" id="A0AAU0PW16"/>
<keyword evidence="4" id="KW-1185">Reference proteome</keyword>
<accession>A0AAU0PW16</accession>
<name>A0AAU0PW16_9CORY</name>
<keyword evidence="2" id="KW-0812">Transmembrane</keyword>
<feature type="compositionally biased region" description="Polar residues" evidence="1">
    <location>
        <begin position="102"/>
        <end position="124"/>
    </location>
</feature>
<sequence>MTNNNPTTGNNSESERPDDSGRTNPSSQSMPSSRSASSASSSSADGSSLSASSDASQTVSSERVVYNGAPPSRGRLPIYTFVGTGLVFACAIGVGVWKLSSPETASSTTKHPTTVETESASSNDRANDVEAAGSQGSNGGGSSNSGQGNRNSGNAQNNSYNQLGNQSGNRANSGDKSNQGSTGNGAGGNSSQGNNSQSNEQPNANAPWDEDPILPPGTKRGETHLGALGAPRDNGNTAMGQHSGTSDASESTDDSDNAPGIGLWFTNTPESLQRVLSSSQLHQAREIIDDSAAQAQSEAVPMHRNKDGVWVADDKDRLPHETKGTPNPSEPHSVHPSKDAKPTDSADSPGSSQAPTPSAQPSHEPTPAGTQNGSNSRGGAAEPTTTHPSAVQAPSGQGNQGGVPTQERTATTTGTPGAPQQQSAGNAATTTREAPTATVPHTTAGTGANNADDSSGE</sequence>
<feature type="compositionally biased region" description="Polar residues" evidence="1">
    <location>
        <begin position="439"/>
        <end position="457"/>
    </location>
</feature>
<dbReference type="RefSeq" id="WP_221924350.1">
    <property type="nucleotide sequence ID" value="NZ_CP137757.1"/>
</dbReference>
<organism evidence="3 4">
    <name type="scientific">Corynebacterium pseudokroppenstedtii</name>
    <dbReference type="NCBI Taxonomy" id="2804917"/>
    <lineage>
        <taxon>Bacteria</taxon>
        <taxon>Bacillati</taxon>
        <taxon>Actinomycetota</taxon>
        <taxon>Actinomycetes</taxon>
        <taxon>Mycobacteriales</taxon>
        <taxon>Corynebacteriaceae</taxon>
        <taxon>Corynebacterium</taxon>
    </lineage>
</organism>
<feature type="compositionally biased region" description="Polar residues" evidence="1">
    <location>
        <begin position="160"/>
        <end position="176"/>
    </location>
</feature>
<dbReference type="EMBL" id="CP137757">
    <property type="protein sequence ID" value="WPF24479.1"/>
    <property type="molecule type" value="Genomic_DNA"/>
</dbReference>
<feature type="compositionally biased region" description="Low complexity" evidence="1">
    <location>
        <begin position="348"/>
        <end position="362"/>
    </location>
</feature>
<evidence type="ECO:0000313" key="4">
    <source>
        <dbReference type="Proteomes" id="UP001174314"/>
    </source>
</evidence>
<feature type="compositionally biased region" description="Basic and acidic residues" evidence="1">
    <location>
        <begin position="332"/>
        <end position="344"/>
    </location>
</feature>
<keyword evidence="2" id="KW-0472">Membrane</keyword>
<reference evidence="3 4" key="1">
    <citation type="submission" date="2023-10" db="EMBL/GenBank/DDBJ databases">
        <title>complete genome sequence of Corynebacterium pseudokroppenstedtii P15-C1.</title>
        <authorList>
            <person name="Bruggemann H."/>
            <person name="Poehlein A."/>
        </authorList>
    </citation>
    <scope>NUCLEOTIDE SEQUENCE [LARGE SCALE GENOMIC DNA]</scope>
    <source>
        <strain evidence="3 4">P15_C1</strain>
    </source>
</reference>
<feature type="compositionally biased region" description="Low complexity" evidence="1">
    <location>
        <begin position="26"/>
        <end position="61"/>
    </location>
</feature>
<feature type="compositionally biased region" description="Basic and acidic residues" evidence="1">
    <location>
        <begin position="304"/>
        <end position="323"/>
    </location>
</feature>
<gene>
    <name evidence="3" type="ORF">Q0N40_08025</name>
</gene>
<feature type="compositionally biased region" description="Polar residues" evidence="1">
    <location>
        <begin position="368"/>
        <end position="408"/>
    </location>
</feature>
<protein>
    <recommendedName>
        <fullName evidence="5">Secreted protein</fullName>
    </recommendedName>
</protein>
<feature type="region of interest" description="Disordered" evidence="1">
    <location>
        <begin position="287"/>
        <end position="457"/>
    </location>
</feature>
<feature type="region of interest" description="Disordered" evidence="1">
    <location>
        <begin position="1"/>
        <end position="74"/>
    </location>
</feature>
<dbReference type="Proteomes" id="UP001174314">
    <property type="component" value="Chromosome"/>
</dbReference>
<evidence type="ECO:0008006" key="5">
    <source>
        <dbReference type="Google" id="ProtNLM"/>
    </source>
</evidence>
<evidence type="ECO:0000256" key="1">
    <source>
        <dbReference type="SAM" id="MobiDB-lite"/>
    </source>
</evidence>
<keyword evidence="2" id="KW-1133">Transmembrane helix</keyword>
<feature type="compositionally biased region" description="Low complexity" evidence="1">
    <location>
        <begin position="409"/>
        <end position="438"/>
    </location>
</feature>
<feature type="compositionally biased region" description="Polar residues" evidence="1">
    <location>
        <begin position="1"/>
        <end position="12"/>
    </location>
</feature>
<feature type="compositionally biased region" description="Low complexity" evidence="1">
    <location>
        <begin position="144"/>
        <end position="159"/>
    </location>
</feature>
<evidence type="ECO:0000256" key="2">
    <source>
        <dbReference type="SAM" id="Phobius"/>
    </source>
</evidence>
<dbReference type="KEGG" id="cpsk:Q0N40_08025"/>
<feature type="transmembrane region" description="Helical" evidence="2">
    <location>
        <begin position="76"/>
        <end position="97"/>
    </location>
</feature>
<feature type="region of interest" description="Disordered" evidence="1">
    <location>
        <begin position="102"/>
        <end position="265"/>
    </location>
</feature>
<proteinExistence type="predicted"/>
<evidence type="ECO:0000313" key="3">
    <source>
        <dbReference type="EMBL" id="WPF24479.1"/>
    </source>
</evidence>